<dbReference type="AlphaFoldDB" id="A0A6N1D049"/>
<proteinExistence type="predicted"/>
<feature type="chain" id="PRO_5043321807" evidence="2">
    <location>
        <begin position="43"/>
        <end position="174"/>
    </location>
</feature>
<dbReference type="Proteomes" id="UP000709437">
    <property type="component" value="Unassembled WGS sequence"/>
</dbReference>
<accession>A0A6N1D049</accession>
<evidence type="ECO:0000313" key="3">
    <source>
        <dbReference type="EMBL" id="MBT1543016.1"/>
    </source>
</evidence>
<feature type="region of interest" description="Disordered" evidence="1">
    <location>
        <begin position="47"/>
        <end position="88"/>
    </location>
</feature>
<reference evidence="3" key="1">
    <citation type="submission" date="2021-05" db="EMBL/GenBank/DDBJ databases">
        <title>Whole genome sequence of Curtobacterium flaccumfaciens pv. flaccumfaciens strain CFBP 3417.</title>
        <authorList>
            <person name="Osdaghi E."/>
            <person name="Taghouti G."/>
            <person name="Portier P."/>
            <person name="Fazliarab A."/>
            <person name="Taghavi S.M."/>
            <person name="Briand M."/>
            <person name="Le-Saux M."/>
            <person name="Jacques M.-A."/>
        </authorList>
    </citation>
    <scope>NUCLEOTIDE SEQUENCE</scope>
    <source>
        <strain evidence="3">CFBP 3417</strain>
    </source>
</reference>
<dbReference type="EMBL" id="JAHEWX010000022">
    <property type="protein sequence ID" value="MBT1543016.1"/>
    <property type="molecule type" value="Genomic_DNA"/>
</dbReference>
<protein>
    <submittedName>
        <fullName evidence="3">Uncharacterized protein</fullName>
    </submittedName>
</protein>
<gene>
    <name evidence="3" type="ORF">KK103_14710</name>
</gene>
<feature type="signal peptide" evidence="2">
    <location>
        <begin position="1"/>
        <end position="42"/>
    </location>
</feature>
<sequence length="174" mass="18543">MSVTHFFTQRSTRVINVFILLTATTAIASSAMVGMTPTSANAATVHTYSAETQRNQPNGSNATGSAPQDTTTVTPGSATTSDPTGIEDSKRWVGVNSHGPWINLSITAQKVILAMTSAAVTSAVCRLPEVGWALCALSAVAFTGLFELLKNQHICPDDKPVFKWYLSDHPSYCH</sequence>
<name>A0A6N1D049_9MICO</name>
<feature type="compositionally biased region" description="Polar residues" evidence="1">
    <location>
        <begin position="47"/>
        <end position="69"/>
    </location>
</feature>
<feature type="compositionally biased region" description="Low complexity" evidence="1">
    <location>
        <begin position="70"/>
        <end position="80"/>
    </location>
</feature>
<evidence type="ECO:0000313" key="4">
    <source>
        <dbReference type="Proteomes" id="UP000709437"/>
    </source>
</evidence>
<organism evidence="3 4">
    <name type="scientific">Curtobacterium flaccumfaciens pv. flaccumfaciens</name>
    <dbReference type="NCBI Taxonomy" id="138532"/>
    <lineage>
        <taxon>Bacteria</taxon>
        <taxon>Bacillati</taxon>
        <taxon>Actinomycetota</taxon>
        <taxon>Actinomycetes</taxon>
        <taxon>Micrococcales</taxon>
        <taxon>Microbacteriaceae</taxon>
        <taxon>Curtobacterium</taxon>
    </lineage>
</organism>
<evidence type="ECO:0000256" key="1">
    <source>
        <dbReference type="SAM" id="MobiDB-lite"/>
    </source>
</evidence>
<evidence type="ECO:0000256" key="2">
    <source>
        <dbReference type="SAM" id="SignalP"/>
    </source>
</evidence>
<keyword evidence="2" id="KW-0732">Signal</keyword>
<dbReference type="RefSeq" id="WP_128781663.1">
    <property type="nucleotide sequence ID" value="NZ_CP045853.1"/>
</dbReference>
<comment type="caution">
    <text evidence="3">The sequence shown here is derived from an EMBL/GenBank/DDBJ whole genome shotgun (WGS) entry which is preliminary data.</text>
</comment>